<organism evidence="5 6">
    <name type="scientific">Halomarina halobia</name>
    <dbReference type="NCBI Taxonomy" id="3033386"/>
    <lineage>
        <taxon>Archaea</taxon>
        <taxon>Methanobacteriati</taxon>
        <taxon>Methanobacteriota</taxon>
        <taxon>Stenosarchaea group</taxon>
        <taxon>Halobacteria</taxon>
        <taxon>Halobacteriales</taxon>
        <taxon>Natronomonadaceae</taxon>
        <taxon>Halomarina</taxon>
    </lineage>
</organism>
<evidence type="ECO:0000256" key="3">
    <source>
        <dbReference type="ARBA" id="ARBA00022729"/>
    </source>
</evidence>
<dbReference type="Pfam" id="PF00496">
    <property type="entry name" value="SBP_bac_5"/>
    <property type="match status" value="1"/>
</dbReference>
<name>A0ABD6A6X5_9EURY</name>
<dbReference type="EMBL" id="JBHTBF010000001">
    <property type="protein sequence ID" value="MFC7316057.1"/>
    <property type="molecule type" value="Genomic_DNA"/>
</dbReference>
<dbReference type="PANTHER" id="PTHR30290:SF9">
    <property type="entry name" value="OLIGOPEPTIDE-BINDING PROTEIN APPA"/>
    <property type="match status" value="1"/>
</dbReference>
<dbReference type="GeneID" id="79315036"/>
<evidence type="ECO:0000256" key="2">
    <source>
        <dbReference type="ARBA" id="ARBA00022448"/>
    </source>
</evidence>
<accession>A0ABD6A6X5</accession>
<dbReference type="SUPFAM" id="SSF53850">
    <property type="entry name" value="Periplasmic binding protein-like II"/>
    <property type="match status" value="2"/>
</dbReference>
<protein>
    <submittedName>
        <fullName evidence="5">ABC transporter substrate-binding protein</fullName>
    </submittedName>
</protein>
<dbReference type="Proteomes" id="UP001596547">
    <property type="component" value="Unassembled WGS sequence"/>
</dbReference>
<keyword evidence="2" id="KW-0813">Transport</keyword>
<keyword evidence="3" id="KW-0732">Signal</keyword>
<dbReference type="InterPro" id="IPR000914">
    <property type="entry name" value="SBP_5_dom"/>
</dbReference>
<evidence type="ECO:0000259" key="4">
    <source>
        <dbReference type="Pfam" id="PF00496"/>
    </source>
</evidence>
<keyword evidence="6" id="KW-1185">Reference proteome</keyword>
<evidence type="ECO:0000313" key="5">
    <source>
        <dbReference type="EMBL" id="MFC7316057.1"/>
    </source>
</evidence>
<comment type="similarity">
    <text evidence="1">Belongs to the bacterial solute-binding protein 5 family.</text>
</comment>
<evidence type="ECO:0000313" key="6">
    <source>
        <dbReference type="Proteomes" id="UP001596547"/>
    </source>
</evidence>
<evidence type="ECO:0000256" key="1">
    <source>
        <dbReference type="ARBA" id="ARBA00005695"/>
    </source>
</evidence>
<dbReference type="PROSITE" id="PS51257">
    <property type="entry name" value="PROKAR_LIPOPROTEIN"/>
    <property type="match status" value="1"/>
</dbReference>
<gene>
    <name evidence="5" type="ORF">ACFQPE_04505</name>
</gene>
<sequence>MAREPNDARTTRRRLLHGTASASLAATAGCLDGIWNIAGRTRAEQLSLRIKTLPTDADPYAIRIARALANGLEAVGIETELLPMAEEALLRDLLVNHDFDLYVAPSPGGRDPDFLRPFLHSRYAGEQGWQNPFGYTDLSMDELLDEQRRREGDARRRVVVDLQMALVEAQPCTVVAFPDDVIAIRTDRFSGWKRLPPTTPLGYIALDAVGGVPRDALRVLLRDARATRNLNPLAAEHRDRGTITGLVYDSLGRVHDDTVRPWLAAGWTWTDDDRRAEMSLRRAYWHDGTPVTARDVAFTYRFLADTSLGEADAPVPAERFRGEGSLVADVSAVDERVVEFAFDDVAPSIAERAFTVPVLPRHVWREYTDPATVAGVSVGAQTTEALVWENPNPIGSGPLRIEAVERDERIVLARVEDHFLGRVEGDLGAAVGDRLAFDRAVFRPVPSDSVAVELLAEGRADASASPLSSAVAPDIGRAAALSLIVHPSASFYHVGYNVRRAPLSNLRFRRAVARLLDRAHIVESVFDGYATPAVSPLATTDWLAPELTWDDEAPVLPFVGEDGELDVERARDLFVEAGFRYQEGRLLQG</sequence>
<dbReference type="AlphaFoldDB" id="A0ABD6A6X5"/>
<feature type="domain" description="Solute-binding protein family 5" evidence="4">
    <location>
        <begin position="258"/>
        <end position="584"/>
    </location>
</feature>
<reference evidence="5 6" key="1">
    <citation type="journal article" date="2019" name="Int. J. Syst. Evol. Microbiol.">
        <title>The Global Catalogue of Microorganisms (GCM) 10K type strain sequencing project: providing services to taxonomists for standard genome sequencing and annotation.</title>
        <authorList>
            <consortium name="The Broad Institute Genomics Platform"/>
            <consortium name="The Broad Institute Genome Sequencing Center for Infectious Disease"/>
            <person name="Wu L."/>
            <person name="Ma J."/>
        </authorList>
    </citation>
    <scope>NUCLEOTIDE SEQUENCE [LARGE SCALE GENOMIC DNA]</scope>
    <source>
        <strain evidence="5 6">PSR21</strain>
    </source>
</reference>
<dbReference type="InterPro" id="IPR039424">
    <property type="entry name" value="SBP_5"/>
</dbReference>
<dbReference type="Gene3D" id="3.40.190.10">
    <property type="entry name" value="Periplasmic binding protein-like II"/>
    <property type="match status" value="1"/>
</dbReference>
<dbReference type="InterPro" id="IPR006311">
    <property type="entry name" value="TAT_signal"/>
</dbReference>
<dbReference type="PANTHER" id="PTHR30290">
    <property type="entry name" value="PERIPLASMIC BINDING COMPONENT OF ABC TRANSPORTER"/>
    <property type="match status" value="1"/>
</dbReference>
<dbReference type="PROSITE" id="PS51318">
    <property type="entry name" value="TAT"/>
    <property type="match status" value="1"/>
</dbReference>
<proteinExistence type="inferred from homology"/>
<dbReference type="RefSeq" id="WP_276305454.1">
    <property type="nucleotide sequence ID" value="NZ_CP119992.1"/>
</dbReference>
<dbReference type="Gene3D" id="3.10.105.10">
    <property type="entry name" value="Dipeptide-binding Protein, Domain 3"/>
    <property type="match status" value="2"/>
</dbReference>
<comment type="caution">
    <text evidence="5">The sequence shown here is derived from an EMBL/GenBank/DDBJ whole genome shotgun (WGS) entry which is preliminary data.</text>
</comment>
<dbReference type="CDD" id="cd00995">
    <property type="entry name" value="PBP2_NikA_DppA_OppA_like"/>
    <property type="match status" value="1"/>
</dbReference>